<feature type="transmembrane region" description="Helical" evidence="8">
    <location>
        <begin position="192"/>
        <end position="214"/>
    </location>
</feature>
<feature type="transmembrane region" description="Helical" evidence="8">
    <location>
        <begin position="88"/>
        <end position="111"/>
    </location>
</feature>
<evidence type="ECO:0000256" key="7">
    <source>
        <dbReference type="SAM" id="MobiDB-lite"/>
    </source>
</evidence>
<dbReference type="InterPro" id="IPR010432">
    <property type="entry name" value="RDD"/>
</dbReference>
<gene>
    <name evidence="10" type="ORF">GCM10007368_36190</name>
</gene>
<dbReference type="Proteomes" id="UP000632535">
    <property type="component" value="Unassembled WGS sequence"/>
</dbReference>
<feature type="domain" description="FHA" evidence="9">
    <location>
        <begin position="442"/>
        <end position="495"/>
    </location>
</feature>
<evidence type="ECO:0000256" key="3">
    <source>
        <dbReference type="ARBA" id="ARBA00022553"/>
    </source>
</evidence>
<keyword evidence="6 8" id="KW-0472">Membrane</keyword>
<proteinExistence type="predicted"/>
<dbReference type="RefSeq" id="WP_188525143.1">
    <property type="nucleotide sequence ID" value="NZ_BMDG01000015.1"/>
</dbReference>
<dbReference type="PANTHER" id="PTHR36115:SF6">
    <property type="entry name" value="PROLINE-RICH ANTIGEN HOMOLOG"/>
    <property type="match status" value="1"/>
</dbReference>
<keyword evidence="11" id="KW-1185">Reference proteome</keyword>
<comment type="caution">
    <text evidence="10">The sequence shown here is derived from an EMBL/GenBank/DDBJ whole genome shotgun (WGS) entry which is preliminary data.</text>
</comment>
<dbReference type="InterPro" id="IPR000253">
    <property type="entry name" value="FHA_dom"/>
</dbReference>
<evidence type="ECO:0000259" key="9">
    <source>
        <dbReference type="PROSITE" id="PS50006"/>
    </source>
</evidence>
<evidence type="ECO:0000313" key="11">
    <source>
        <dbReference type="Proteomes" id="UP000632535"/>
    </source>
</evidence>
<keyword evidence="4 8" id="KW-0812">Transmembrane</keyword>
<feature type="compositionally biased region" description="Gly residues" evidence="7">
    <location>
        <begin position="287"/>
        <end position="300"/>
    </location>
</feature>
<sequence>MTTTCGACGASEQTGAFCAVCGTPTVATSRRGDLSPQLAMTTEPEMRESTRRASAQMLRAASDAATAAPPTAPLAGVGRRAGAYVLDLLAVSLVAGAVGLVVALTTGVFDAMAAVGEASTAMGASAAASEAFAALGTVYGAMGLVSLLGWVGLGLADGLTGRTLGNRLLGIRTDAADPALGTDAPVGAGRGLLRWLVLALCGVLPLIGTVLVLVSPTFDSSGRRQGWHDKAARSVVRDVRGAPPRSFAPASGGVRPAAPEEGSSAAPAEAGSAAVEDPWSFPAAERGTGGIITGVPGAPGTGAAPADARPADAAVESHTVHRAAVAPGAQPTPAVDPTVDPAVDQGAPTVPVAQQPPVQPAPVQPAPVQPAPVQQAPVPPVAPVQPAAAPAAESPAEAEDFEDIEATRFSVSSRRAAGDGSAPPRIVVEVDPGRRVTVASRMLVGRNPQQDAGAPAMPLRLEDTTRSVSKTHLELLPESDGLRVTDLGSTNGSAVIAPDGTVHELVAGTPARVTAGWTVQAGARRLLVVGPDGA</sequence>
<dbReference type="InterPro" id="IPR008984">
    <property type="entry name" value="SMAD_FHA_dom_sf"/>
</dbReference>
<name>A0ABQ2BD87_9MICO</name>
<evidence type="ECO:0000313" key="10">
    <source>
        <dbReference type="EMBL" id="GGI11437.1"/>
    </source>
</evidence>
<feature type="compositionally biased region" description="Low complexity" evidence="7">
    <location>
        <begin position="301"/>
        <end position="314"/>
    </location>
</feature>
<feature type="transmembrane region" description="Helical" evidence="8">
    <location>
        <begin position="132"/>
        <end position="153"/>
    </location>
</feature>
<keyword evidence="3" id="KW-0597">Phosphoprotein</keyword>
<evidence type="ECO:0000256" key="6">
    <source>
        <dbReference type="ARBA" id="ARBA00023136"/>
    </source>
</evidence>
<evidence type="ECO:0000256" key="1">
    <source>
        <dbReference type="ARBA" id="ARBA00004651"/>
    </source>
</evidence>
<feature type="compositionally biased region" description="Basic and acidic residues" evidence="7">
    <location>
        <begin position="226"/>
        <end position="240"/>
    </location>
</feature>
<dbReference type="InterPro" id="IPR051791">
    <property type="entry name" value="Pra-immunoreactive"/>
</dbReference>
<feature type="compositionally biased region" description="Low complexity" evidence="7">
    <location>
        <begin position="256"/>
        <end position="274"/>
    </location>
</feature>
<feature type="compositionally biased region" description="Low complexity" evidence="7">
    <location>
        <begin position="347"/>
        <end position="356"/>
    </location>
</feature>
<dbReference type="Gene3D" id="2.60.200.20">
    <property type="match status" value="1"/>
</dbReference>
<dbReference type="PANTHER" id="PTHR36115">
    <property type="entry name" value="PROLINE-RICH ANTIGEN HOMOLOG-RELATED"/>
    <property type="match status" value="1"/>
</dbReference>
<accession>A0ABQ2BD87</accession>
<evidence type="ECO:0000256" key="2">
    <source>
        <dbReference type="ARBA" id="ARBA00022475"/>
    </source>
</evidence>
<evidence type="ECO:0000256" key="4">
    <source>
        <dbReference type="ARBA" id="ARBA00022692"/>
    </source>
</evidence>
<keyword evidence="5 8" id="KW-1133">Transmembrane helix</keyword>
<organism evidence="10 11">
    <name type="scientific">Isoptericola cucumis</name>
    <dbReference type="NCBI Taxonomy" id="1776856"/>
    <lineage>
        <taxon>Bacteria</taxon>
        <taxon>Bacillati</taxon>
        <taxon>Actinomycetota</taxon>
        <taxon>Actinomycetes</taxon>
        <taxon>Micrococcales</taxon>
        <taxon>Promicromonosporaceae</taxon>
        <taxon>Isoptericola</taxon>
    </lineage>
</organism>
<reference evidence="11" key="1">
    <citation type="journal article" date="2019" name="Int. J. Syst. Evol. Microbiol.">
        <title>The Global Catalogue of Microorganisms (GCM) 10K type strain sequencing project: providing services to taxonomists for standard genome sequencing and annotation.</title>
        <authorList>
            <consortium name="The Broad Institute Genomics Platform"/>
            <consortium name="The Broad Institute Genome Sequencing Center for Infectious Disease"/>
            <person name="Wu L."/>
            <person name="Ma J."/>
        </authorList>
    </citation>
    <scope>NUCLEOTIDE SEQUENCE [LARGE SCALE GENOMIC DNA]</scope>
    <source>
        <strain evidence="11">CCM 8653</strain>
    </source>
</reference>
<comment type="subcellular location">
    <subcellularLocation>
        <location evidence="1">Cell membrane</location>
        <topology evidence="1">Multi-pass membrane protein</topology>
    </subcellularLocation>
</comment>
<dbReference type="EMBL" id="BMDG01000015">
    <property type="protein sequence ID" value="GGI11437.1"/>
    <property type="molecule type" value="Genomic_DNA"/>
</dbReference>
<evidence type="ECO:0000256" key="8">
    <source>
        <dbReference type="SAM" id="Phobius"/>
    </source>
</evidence>
<feature type="region of interest" description="Disordered" evidence="7">
    <location>
        <begin position="220"/>
        <end position="399"/>
    </location>
</feature>
<dbReference type="Pfam" id="PF06271">
    <property type="entry name" value="RDD"/>
    <property type="match status" value="1"/>
</dbReference>
<dbReference type="CDD" id="cd00060">
    <property type="entry name" value="FHA"/>
    <property type="match status" value="1"/>
</dbReference>
<evidence type="ECO:0000256" key="5">
    <source>
        <dbReference type="ARBA" id="ARBA00022989"/>
    </source>
</evidence>
<keyword evidence="2" id="KW-1003">Cell membrane</keyword>
<protein>
    <recommendedName>
        <fullName evidence="9">FHA domain-containing protein</fullName>
    </recommendedName>
</protein>
<dbReference type="PROSITE" id="PS50006">
    <property type="entry name" value="FHA_DOMAIN"/>
    <property type="match status" value="1"/>
</dbReference>
<dbReference type="SUPFAM" id="SSF49879">
    <property type="entry name" value="SMAD/FHA domain"/>
    <property type="match status" value="1"/>
</dbReference>
<feature type="compositionally biased region" description="Pro residues" evidence="7">
    <location>
        <begin position="357"/>
        <end position="370"/>
    </location>
</feature>